<dbReference type="Proteomes" id="UP000315700">
    <property type="component" value="Chromosome"/>
</dbReference>
<accession>A0A517SI28</accession>
<dbReference type="InParanoid" id="A0A517SI28"/>
<proteinExistence type="inferred from homology"/>
<feature type="transmembrane region" description="Helical" evidence="7">
    <location>
        <begin position="852"/>
        <end position="874"/>
    </location>
</feature>
<feature type="transmembrane region" description="Helical" evidence="7">
    <location>
        <begin position="381"/>
        <end position="407"/>
    </location>
</feature>
<evidence type="ECO:0000313" key="9">
    <source>
        <dbReference type="EMBL" id="QDT55767.1"/>
    </source>
</evidence>
<sequence length="947" mass="100600">MTSRTKLHVPALLVLLKANLRSHPARHLAAMVAIAATAAVLLSALAGRNAVSGSAAANDPVLGDREIHLAATDTVFPYLDESLLREMRRDPLVAELHTAVSARAVEMPGTMQGTLDEDGFYSQEQGGMGGWIVGRRDNFLAWDDDQPGGVLVAGQRPTGKPGGPIEISVPVQLPFGKKLGSWRRLEGDSGVHAAQVVGQVRFPASILMTPQGARIMARQISRAAAEVLNGGPRPPSDARIHLRAPGEIDAFLARWRERLPSLPGRMELWDNNFIQQSVTYSAAAQSIRMAAVAAVLMACVCAACIGLAVQGNAARERAAQGQLLRSLGAGRGMIITLLVIEAVAVACGGFVLALAFCWGGLSVARAWFPFLASSPSPGALQVVLALGVIVAGVLAGSVGPVISAWSIDTTNPATAATDPERARLWSRRAALASAAVVLFVTLALIVTPAGSFERSRVLLWIGLPGVALACVLIAPLAVRLTAALLARPVAWATRVEPLVLFDQVAADGPRSAGAIVAIAVGLGTFVWVMCWGASMLNSFVIDERLPRWLISVHPYGLDRSETETVLKAAGLEEFEPLTLVDTRLSPGPRRDTPIPTLLIGVHGLREGSSRIPFTLVAGNLDSVMTDVDNGTGCLLSDWYAHSANVAVGDEVSVAVPGRLENGSVLHRTYRVAGIVELRGWRMATKQNKVRLRGDKHRAMVVLDAKTVRRDFFVSDANYLLGWTRPAASAPPSRYGAGTAEPESYQVSRGERLDLERQVSALLDLDRPIRYSPDGGAEITLSSRVVQVDDLDRARSELLGNWGGGAVRKMGWLPMMALAISLFSVAGSLAVSLQARSRELGILRSCGMTRFGLLRLAIAESVLVTLAAVVVAGLFGAGQAWLMLQLASIIGYHLDFAGIRPEFTVPWEWMVPGALMTAAVCGLAALWAGWRIGRLAPAGLLSGSMIRS</sequence>
<evidence type="ECO:0000256" key="4">
    <source>
        <dbReference type="ARBA" id="ARBA00022989"/>
    </source>
</evidence>
<keyword evidence="2" id="KW-1003">Cell membrane</keyword>
<keyword evidence="5 7" id="KW-0472">Membrane</keyword>
<dbReference type="PANTHER" id="PTHR30572">
    <property type="entry name" value="MEMBRANE COMPONENT OF TRANSPORTER-RELATED"/>
    <property type="match status" value="1"/>
</dbReference>
<feature type="transmembrane region" description="Helical" evidence="7">
    <location>
        <begin position="334"/>
        <end position="361"/>
    </location>
</feature>
<feature type="domain" description="ABC3 transporter permease C-terminal" evidence="8">
    <location>
        <begin position="294"/>
        <end position="411"/>
    </location>
</feature>
<evidence type="ECO:0000256" key="7">
    <source>
        <dbReference type="SAM" id="Phobius"/>
    </source>
</evidence>
<feature type="transmembrane region" description="Helical" evidence="7">
    <location>
        <begin position="289"/>
        <end position="313"/>
    </location>
</feature>
<evidence type="ECO:0000256" key="5">
    <source>
        <dbReference type="ARBA" id="ARBA00023136"/>
    </source>
</evidence>
<dbReference type="InterPro" id="IPR050250">
    <property type="entry name" value="Macrolide_Exporter_MacB"/>
</dbReference>
<name>A0A517SI28_9PLAN</name>
<dbReference type="KEGG" id="ccos:Pan44_38150"/>
<feature type="transmembrane region" description="Helical" evidence="7">
    <location>
        <begin position="811"/>
        <end position="832"/>
    </location>
</feature>
<dbReference type="PANTHER" id="PTHR30572:SF4">
    <property type="entry name" value="ABC TRANSPORTER PERMEASE YTRF"/>
    <property type="match status" value="1"/>
</dbReference>
<keyword evidence="3 7" id="KW-0812">Transmembrane</keyword>
<feature type="transmembrane region" description="Helical" evidence="7">
    <location>
        <begin position="514"/>
        <end position="536"/>
    </location>
</feature>
<feature type="domain" description="ABC3 transporter permease C-terminal" evidence="8">
    <location>
        <begin position="814"/>
        <end position="935"/>
    </location>
</feature>
<protein>
    <submittedName>
        <fullName evidence="9">FtsX-like permease family protein</fullName>
    </submittedName>
</protein>
<feature type="transmembrane region" description="Helical" evidence="7">
    <location>
        <begin position="457"/>
        <end position="478"/>
    </location>
</feature>
<dbReference type="AlphaFoldDB" id="A0A517SI28"/>
<evidence type="ECO:0000256" key="3">
    <source>
        <dbReference type="ARBA" id="ARBA00022692"/>
    </source>
</evidence>
<gene>
    <name evidence="9" type="ORF">Pan44_38150</name>
</gene>
<feature type="transmembrane region" description="Helical" evidence="7">
    <location>
        <begin position="908"/>
        <end position="929"/>
    </location>
</feature>
<evidence type="ECO:0000256" key="6">
    <source>
        <dbReference type="ARBA" id="ARBA00038076"/>
    </source>
</evidence>
<keyword evidence="10" id="KW-1185">Reference proteome</keyword>
<keyword evidence="4 7" id="KW-1133">Transmembrane helix</keyword>
<dbReference type="EMBL" id="CP036271">
    <property type="protein sequence ID" value="QDT55767.1"/>
    <property type="molecule type" value="Genomic_DNA"/>
</dbReference>
<comment type="subcellular location">
    <subcellularLocation>
        <location evidence="1">Cell membrane</location>
        <topology evidence="1">Multi-pass membrane protein</topology>
    </subcellularLocation>
</comment>
<dbReference type="Pfam" id="PF02687">
    <property type="entry name" value="FtsX"/>
    <property type="match status" value="2"/>
</dbReference>
<comment type="similarity">
    <text evidence="6">Belongs to the ABC-4 integral membrane protein family.</text>
</comment>
<dbReference type="GO" id="GO:0005886">
    <property type="term" value="C:plasma membrane"/>
    <property type="evidence" value="ECO:0007669"/>
    <property type="project" value="UniProtKB-SubCell"/>
</dbReference>
<evidence type="ECO:0000256" key="1">
    <source>
        <dbReference type="ARBA" id="ARBA00004651"/>
    </source>
</evidence>
<evidence type="ECO:0000259" key="8">
    <source>
        <dbReference type="Pfam" id="PF02687"/>
    </source>
</evidence>
<feature type="transmembrane region" description="Helical" evidence="7">
    <location>
        <begin position="428"/>
        <end position="451"/>
    </location>
</feature>
<dbReference type="RefSeq" id="WP_197453450.1">
    <property type="nucleotide sequence ID" value="NZ_CP036271.1"/>
</dbReference>
<reference evidence="9 10" key="1">
    <citation type="submission" date="2019-02" db="EMBL/GenBank/DDBJ databases">
        <title>Deep-cultivation of Planctomycetes and their phenomic and genomic characterization uncovers novel biology.</title>
        <authorList>
            <person name="Wiegand S."/>
            <person name="Jogler M."/>
            <person name="Boedeker C."/>
            <person name="Pinto D."/>
            <person name="Vollmers J."/>
            <person name="Rivas-Marin E."/>
            <person name="Kohn T."/>
            <person name="Peeters S.H."/>
            <person name="Heuer A."/>
            <person name="Rast P."/>
            <person name="Oberbeckmann S."/>
            <person name="Bunk B."/>
            <person name="Jeske O."/>
            <person name="Meyerdierks A."/>
            <person name="Storesund J.E."/>
            <person name="Kallscheuer N."/>
            <person name="Luecker S."/>
            <person name="Lage O.M."/>
            <person name="Pohl T."/>
            <person name="Merkel B.J."/>
            <person name="Hornburger P."/>
            <person name="Mueller R.-W."/>
            <person name="Bruemmer F."/>
            <person name="Labrenz M."/>
            <person name="Spormann A.M."/>
            <person name="Op den Camp H."/>
            <person name="Overmann J."/>
            <person name="Amann R."/>
            <person name="Jetten M.S.M."/>
            <person name="Mascher T."/>
            <person name="Medema M.H."/>
            <person name="Devos D.P."/>
            <person name="Kaster A.-K."/>
            <person name="Ovreas L."/>
            <person name="Rohde M."/>
            <person name="Galperin M.Y."/>
            <person name="Jogler C."/>
        </authorList>
    </citation>
    <scope>NUCLEOTIDE SEQUENCE [LARGE SCALE GENOMIC DNA]</scope>
    <source>
        <strain evidence="9 10">Pan44</strain>
    </source>
</reference>
<evidence type="ECO:0000313" key="10">
    <source>
        <dbReference type="Proteomes" id="UP000315700"/>
    </source>
</evidence>
<organism evidence="9 10">
    <name type="scientific">Caulifigura coniformis</name>
    <dbReference type="NCBI Taxonomy" id="2527983"/>
    <lineage>
        <taxon>Bacteria</taxon>
        <taxon>Pseudomonadati</taxon>
        <taxon>Planctomycetota</taxon>
        <taxon>Planctomycetia</taxon>
        <taxon>Planctomycetales</taxon>
        <taxon>Planctomycetaceae</taxon>
        <taxon>Caulifigura</taxon>
    </lineage>
</organism>
<dbReference type="InterPro" id="IPR003838">
    <property type="entry name" value="ABC3_permease_C"/>
</dbReference>
<evidence type="ECO:0000256" key="2">
    <source>
        <dbReference type="ARBA" id="ARBA00022475"/>
    </source>
</evidence>
<dbReference type="GO" id="GO:0022857">
    <property type="term" value="F:transmembrane transporter activity"/>
    <property type="evidence" value="ECO:0007669"/>
    <property type="project" value="TreeGrafter"/>
</dbReference>